<reference evidence="1 2" key="1">
    <citation type="journal article" date="2024" name="Commun. Biol.">
        <title>Comparative genomic analysis of thermophilic fungi reveals convergent evolutionary adaptations and gene losses.</title>
        <authorList>
            <person name="Steindorff A.S."/>
            <person name="Aguilar-Pontes M.V."/>
            <person name="Robinson A.J."/>
            <person name="Andreopoulos B."/>
            <person name="LaButti K."/>
            <person name="Kuo A."/>
            <person name="Mondo S."/>
            <person name="Riley R."/>
            <person name="Otillar R."/>
            <person name="Haridas S."/>
            <person name="Lipzen A."/>
            <person name="Grimwood J."/>
            <person name="Schmutz J."/>
            <person name="Clum A."/>
            <person name="Reid I.D."/>
            <person name="Moisan M.C."/>
            <person name="Butler G."/>
            <person name="Nguyen T.T.M."/>
            <person name="Dewar K."/>
            <person name="Conant G."/>
            <person name="Drula E."/>
            <person name="Henrissat B."/>
            <person name="Hansel C."/>
            <person name="Singer S."/>
            <person name="Hutchinson M.I."/>
            <person name="de Vries R.P."/>
            <person name="Natvig D.O."/>
            <person name="Powell A.J."/>
            <person name="Tsang A."/>
            <person name="Grigoriev I.V."/>
        </authorList>
    </citation>
    <scope>NUCLEOTIDE SEQUENCE [LARGE SCALE GENOMIC DNA]</scope>
    <source>
        <strain evidence="1 2">CBS 494.80</strain>
    </source>
</reference>
<gene>
    <name evidence="1" type="ORF">VTL71DRAFT_12601</name>
</gene>
<organism evidence="1 2">
    <name type="scientific">Oculimacula yallundae</name>
    <dbReference type="NCBI Taxonomy" id="86028"/>
    <lineage>
        <taxon>Eukaryota</taxon>
        <taxon>Fungi</taxon>
        <taxon>Dikarya</taxon>
        <taxon>Ascomycota</taxon>
        <taxon>Pezizomycotina</taxon>
        <taxon>Leotiomycetes</taxon>
        <taxon>Helotiales</taxon>
        <taxon>Ploettnerulaceae</taxon>
        <taxon>Oculimacula</taxon>
    </lineage>
</organism>
<dbReference type="EMBL" id="JAZHXI010000005">
    <property type="protein sequence ID" value="KAL2071366.1"/>
    <property type="molecule type" value="Genomic_DNA"/>
</dbReference>
<protein>
    <submittedName>
        <fullName evidence="1">Uncharacterized protein</fullName>
    </submittedName>
</protein>
<evidence type="ECO:0000313" key="2">
    <source>
        <dbReference type="Proteomes" id="UP001595075"/>
    </source>
</evidence>
<sequence length="127" mass="14299">MLTSDESLTLHIFTALSYKPRFRTPITRPICLQLTKCFREVYLARLFLHADPDWFQLTISLLITAAQPLRLIDRLKYSTSSTGGLAGFLDLTLSKFSSRHTATAAACSHPIRKSTSERTADSLIFSF</sequence>
<accession>A0ABR4CMZ1</accession>
<keyword evidence="2" id="KW-1185">Reference proteome</keyword>
<proteinExistence type="predicted"/>
<comment type="caution">
    <text evidence="1">The sequence shown here is derived from an EMBL/GenBank/DDBJ whole genome shotgun (WGS) entry which is preliminary data.</text>
</comment>
<evidence type="ECO:0000313" key="1">
    <source>
        <dbReference type="EMBL" id="KAL2071366.1"/>
    </source>
</evidence>
<name>A0ABR4CMZ1_9HELO</name>
<dbReference type="Proteomes" id="UP001595075">
    <property type="component" value="Unassembled WGS sequence"/>
</dbReference>